<dbReference type="eggNOG" id="KOG4569">
    <property type="taxonomic scope" value="Eukaryota"/>
</dbReference>
<feature type="transmembrane region" description="Helical" evidence="2">
    <location>
        <begin position="69"/>
        <end position="87"/>
    </location>
</feature>
<accession>A0A0A0KZS7</accession>
<feature type="domain" description="Fungal lipase-type" evidence="3">
    <location>
        <begin position="209"/>
        <end position="366"/>
    </location>
</feature>
<dbReference type="Gramene" id="KGN55200">
    <property type="protein sequence ID" value="KGN55200"/>
    <property type="gene ID" value="Csa_4G639880"/>
</dbReference>
<reference evidence="4 5" key="2">
    <citation type="journal article" date="2009" name="PLoS ONE">
        <title>An integrated genetic and cytogenetic map of the cucumber genome.</title>
        <authorList>
            <person name="Ren Y."/>
            <person name="Zhang Z."/>
            <person name="Liu J."/>
            <person name="Staub J.E."/>
            <person name="Han Y."/>
            <person name="Cheng Z."/>
            <person name="Li X."/>
            <person name="Lu J."/>
            <person name="Miao H."/>
            <person name="Kang H."/>
            <person name="Xie B."/>
            <person name="Gu X."/>
            <person name="Wang X."/>
            <person name="Du Y."/>
            <person name="Jin W."/>
            <person name="Huang S."/>
        </authorList>
    </citation>
    <scope>NUCLEOTIDE SEQUENCE [LARGE SCALE GENOMIC DNA]</scope>
    <source>
        <strain evidence="5">cv. 9930</strain>
    </source>
</reference>
<reference evidence="4 5" key="4">
    <citation type="journal article" date="2011" name="BMC Genomics">
        <title>RNA-Seq improves annotation of protein-coding genes in the cucumber genome.</title>
        <authorList>
            <person name="Li Z."/>
            <person name="Zhang Z."/>
            <person name="Yan P."/>
            <person name="Huang S."/>
            <person name="Fei Z."/>
            <person name="Lin K."/>
        </authorList>
    </citation>
    <scope>NUCLEOTIDE SEQUENCE [LARGE SCALE GENOMIC DNA]</scope>
    <source>
        <strain evidence="5">cv. 9930</strain>
    </source>
</reference>
<organism evidence="4 5">
    <name type="scientific">Cucumis sativus</name>
    <name type="common">Cucumber</name>
    <dbReference type="NCBI Taxonomy" id="3659"/>
    <lineage>
        <taxon>Eukaryota</taxon>
        <taxon>Viridiplantae</taxon>
        <taxon>Streptophyta</taxon>
        <taxon>Embryophyta</taxon>
        <taxon>Tracheophyta</taxon>
        <taxon>Spermatophyta</taxon>
        <taxon>Magnoliopsida</taxon>
        <taxon>eudicotyledons</taxon>
        <taxon>Gunneridae</taxon>
        <taxon>Pentapetalae</taxon>
        <taxon>rosids</taxon>
        <taxon>fabids</taxon>
        <taxon>Cucurbitales</taxon>
        <taxon>Cucurbitaceae</taxon>
        <taxon>Benincaseae</taxon>
        <taxon>Cucumis</taxon>
    </lineage>
</organism>
<keyword evidence="1" id="KW-0378">Hydrolase</keyword>
<dbReference type="InterPro" id="IPR002921">
    <property type="entry name" value="Fungal_lipase-type"/>
</dbReference>
<name>A0A0A0KZS7_CUCSA</name>
<dbReference type="Gene3D" id="3.40.50.1820">
    <property type="entry name" value="alpha/beta hydrolase"/>
    <property type="match status" value="1"/>
</dbReference>
<evidence type="ECO:0000313" key="5">
    <source>
        <dbReference type="Proteomes" id="UP000029981"/>
    </source>
</evidence>
<dbReference type="GO" id="GO:0006629">
    <property type="term" value="P:lipid metabolic process"/>
    <property type="evidence" value="ECO:0007669"/>
    <property type="project" value="InterPro"/>
</dbReference>
<dbReference type="InterPro" id="IPR044819">
    <property type="entry name" value="OBL-like"/>
</dbReference>
<sequence length="487" mass="56582">MGSNEIQLNENGLTLKPDKAKVRDVLEFLLPSGSRKIKKLMECPDDQIELYTNFKARWTISVSILTQKFLSAIASLFTILVAFWSIIQKFCYKYVLAAEFWVAPSRIINFTDVQPRVRCSDWELLVPDDNADMNSHDRDFKYYSALTIMASKLAYQDYSRSASIVEFVVNDCWQMKLIDCRNFWNDFQNKATTHAIMFENTHKDPNVTVIAFRGTSVLDINDWMVDLDFSWFLLEGKVGIHSGFMQALGYQKSGGWPKELTDPKHEFAYYFLRQNLREIAKSNDNAKFIITGHSLGGALATLFVTLLAYHNETILLDKIQAVYTFGQPRVGNQSFAQFMVDTFKTHDIKYYRYVYSFDLVPRIPFHSLANFSYRHFGGCVYFDVFYNGKFLKEQPNTNYFSLIWVIPKYLSADWEFIRSLIITPIVKGRKYFEGFFTIMERTVGLVIPGISAHVCSNYVNLTRWGNIHLPPDHHELLKFAHYIEADY</sequence>
<gene>
    <name evidence="4" type="ORF">Csa_4G639880</name>
</gene>
<dbReference type="CDD" id="cd00519">
    <property type="entry name" value="Lipase_3"/>
    <property type="match status" value="1"/>
</dbReference>
<dbReference type="InterPro" id="IPR029058">
    <property type="entry name" value="AB_hydrolase_fold"/>
</dbReference>
<proteinExistence type="predicted"/>
<evidence type="ECO:0000259" key="3">
    <source>
        <dbReference type="Pfam" id="PF01764"/>
    </source>
</evidence>
<evidence type="ECO:0000313" key="4">
    <source>
        <dbReference type="EMBL" id="KGN55200.1"/>
    </source>
</evidence>
<keyword evidence="2" id="KW-0472">Membrane</keyword>
<dbReference type="PANTHER" id="PTHR46086:SF4">
    <property type="entry name" value="ALPHA_BETA-HYDROLASES SUPERFAMILY PROTEIN"/>
    <property type="match status" value="1"/>
</dbReference>
<dbReference type="SUPFAM" id="SSF53474">
    <property type="entry name" value="alpha/beta-Hydrolases"/>
    <property type="match status" value="1"/>
</dbReference>
<keyword evidence="5" id="KW-1185">Reference proteome</keyword>
<dbReference type="ESTHER" id="cucsa-a0a0a0kzs7">
    <property type="family name" value="Triacylglycerol-lipase-OBL1-like"/>
</dbReference>
<evidence type="ECO:0000256" key="1">
    <source>
        <dbReference type="ARBA" id="ARBA00022801"/>
    </source>
</evidence>
<reference evidence="4 5" key="3">
    <citation type="journal article" date="2010" name="BMC Genomics">
        <title>Transcriptome sequencing and comparative analysis of cucumber flowers with different sex types.</title>
        <authorList>
            <person name="Guo S."/>
            <person name="Zheng Y."/>
            <person name="Joung J.G."/>
            <person name="Liu S."/>
            <person name="Zhang Z."/>
            <person name="Crasta O.R."/>
            <person name="Sobral B.W."/>
            <person name="Xu Y."/>
            <person name="Huang S."/>
            <person name="Fei Z."/>
        </authorList>
    </citation>
    <scope>NUCLEOTIDE SEQUENCE [LARGE SCALE GENOMIC DNA]</scope>
    <source>
        <strain evidence="5">cv. 9930</strain>
    </source>
</reference>
<dbReference type="EMBL" id="CM002925">
    <property type="protein sequence ID" value="KGN55200.1"/>
    <property type="molecule type" value="Genomic_DNA"/>
</dbReference>
<keyword evidence="2" id="KW-1133">Transmembrane helix</keyword>
<evidence type="ECO:0000256" key="2">
    <source>
        <dbReference type="SAM" id="Phobius"/>
    </source>
</evidence>
<dbReference type="Pfam" id="PF01764">
    <property type="entry name" value="Lipase_3"/>
    <property type="match status" value="1"/>
</dbReference>
<dbReference type="AlphaFoldDB" id="A0A0A0KZS7"/>
<dbReference type="PANTHER" id="PTHR46086">
    <property type="entry name" value="ALPHA/BETA-HYDROLASES SUPERFAMILY PROTEIN"/>
    <property type="match status" value="1"/>
</dbReference>
<keyword evidence="2" id="KW-0812">Transmembrane</keyword>
<dbReference type="Proteomes" id="UP000029981">
    <property type="component" value="Chromosome 4"/>
</dbReference>
<protein>
    <recommendedName>
        <fullName evidence="3">Fungal lipase-type domain-containing protein</fullName>
    </recommendedName>
</protein>
<dbReference type="GO" id="GO:0004806">
    <property type="term" value="F:triacylglycerol lipase activity"/>
    <property type="evidence" value="ECO:0007669"/>
    <property type="project" value="InterPro"/>
</dbReference>
<dbReference type="OMA" id="NYISMLW"/>
<reference evidence="4 5" key="1">
    <citation type="journal article" date="2009" name="Nat. Genet.">
        <title>The genome of the cucumber, Cucumis sativus L.</title>
        <authorList>
            <person name="Huang S."/>
            <person name="Li R."/>
            <person name="Zhang Z."/>
            <person name="Li L."/>
            <person name="Gu X."/>
            <person name="Fan W."/>
            <person name="Lucas W.J."/>
            <person name="Wang X."/>
            <person name="Xie B."/>
            <person name="Ni P."/>
            <person name="Ren Y."/>
            <person name="Zhu H."/>
            <person name="Li J."/>
            <person name="Lin K."/>
            <person name="Jin W."/>
            <person name="Fei Z."/>
            <person name="Li G."/>
            <person name="Staub J."/>
            <person name="Kilian A."/>
            <person name="van der Vossen E.A."/>
            <person name="Wu Y."/>
            <person name="Guo J."/>
            <person name="He J."/>
            <person name="Jia Z."/>
            <person name="Ren Y."/>
            <person name="Tian G."/>
            <person name="Lu Y."/>
            <person name="Ruan J."/>
            <person name="Qian W."/>
            <person name="Wang M."/>
            <person name="Huang Q."/>
            <person name="Li B."/>
            <person name="Xuan Z."/>
            <person name="Cao J."/>
            <person name="Asan"/>
            <person name="Wu Z."/>
            <person name="Zhang J."/>
            <person name="Cai Q."/>
            <person name="Bai Y."/>
            <person name="Zhao B."/>
            <person name="Han Y."/>
            <person name="Li Y."/>
            <person name="Li X."/>
            <person name="Wang S."/>
            <person name="Shi Q."/>
            <person name="Liu S."/>
            <person name="Cho W.K."/>
            <person name="Kim J.Y."/>
            <person name="Xu Y."/>
            <person name="Heller-Uszynska K."/>
            <person name="Miao H."/>
            <person name="Cheng Z."/>
            <person name="Zhang S."/>
            <person name="Wu J."/>
            <person name="Yang Y."/>
            <person name="Kang H."/>
            <person name="Li M."/>
            <person name="Liang H."/>
            <person name="Ren X."/>
            <person name="Shi Z."/>
            <person name="Wen M."/>
            <person name="Jian M."/>
            <person name="Yang H."/>
            <person name="Zhang G."/>
            <person name="Yang Z."/>
            <person name="Chen R."/>
            <person name="Liu S."/>
            <person name="Li J."/>
            <person name="Ma L."/>
            <person name="Liu H."/>
            <person name="Zhou Y."/>
            <person name="Zhao J."/>
            <person name="Fang X."/>
            <person name="Li G."/>
            <person name="Fang L."/>
            <person name="Li Y."/>
            <person name="Liu D."/>
            <person name="Zheng H."/>
            <person name="Zhang Y."/>
            <person name="Qin N."/>
            <person name="Li Z."/>
            <person name="Yang G."/>
            <person name="Yang S."/>
            <person name="Bolund L."/>
            <person name="Kristiansen K."/>
            <person name="Zheng H."/>
            <person name="Li S."/>
            <person name="Zhang X."/>
            <person name="Yang H."/>
            <person name="Wang J."/>
            <person name="Sun R."/>
            <person name="Zhang B."/>
            <person name="Jiang S."/>
            <person name="Wang J."/>
            <person name="Du Y."/>
            <person name="Li S."/>
        </authorList>
    </citation>
    <scope>NUCLEOTIDE SEQUENCE [LARGE SCALE GENOMIC DNA]</scope>
    <source>
        <strain evidence="5">cv. 9930</strain>
    </source>
</reference>